<keyword evidence="1" id="KW-0732">Signal</keyword>
<dbReference type="PROSITE" id="PS51704">
    <property type="entry name" value="GP_PDE"/>
    <property type="match status" value="1"/>
</dbReference>
<dbReference type="Gene3D" id="3.20.20.190">
    <property type="entry name" value="Phosphatidylinositol (PI) phosphodiesterase"/>
    <property type="match status" value="1"/>
</dbReference>
<evidence type="ECO:0000313" key="3">
    <source>
        <dbReference type="EMBL" id="SSW95800.1"/>
    </source>
</evidence>
<gene>
    <name evidence="3" type="primary">ugpQ</name>
    <name evidence="3" type="ORF">ARTV_1898</name>
</gene>
<dbReference type="PANTHER" id="PTHR46211:SF10">
    <property type="entry name" value="EXPORTED PROTEIN"/>
    <property type="match status" value="1"/>
</dbReference>
<keyword evidence="3" id="KW-0378">Hydrolase</keyword>
<dbReference type="PANTHER" id="PTHR46211">
    <property type="entry name" value="GLYCEROPHOSPHORYL DIESTER PHOSPHODIESTERASE"/>
    <property type="match status" value="1"/>
</dbReference>
<dbReference type="GO" id="GO:0006629">
    <property type="term" value="P:lipid metabolic process"/>
    <property type="evidence" value="ECO:0007669"/>
    <property type="project" value="InterPro"/>
</dbReference>
<dbReference type="Pfam" id="PF03009">
    <property type="entry name" value="GDPD"/>
    <property type="match status" value="1"/>
</dbReference>
<proteinExistence type="predicted"/>
<protein>
    <submittedName>
        <fullName evidence="3">Glycerophosphoryl diester phosphodiesterase</fullName>
        <ecNumber evidence="3">3.1.4.46</ecNumber>
    </submittedName>
</protein>
<sequence precursor="true">MYKSMTAVLLFLCSVTALENSPKIVAHRGGNGDAPENTIYAIDQALKNGADKIWITLQLSSDKVPVLYRPSDLNTLTNRIVPVSSYSAQQLIKADAGYRFGSRHNHLYCNKGIVIPTLKQVLQQFTATDFYIDLKFPDADPYEQAKAIEKVLKEEKAFRRTRFYSTNQAFLNALSDHIQRFESRDETRDILANITMNHHCLIDKKVNTQRWYGLELRRKVEVVAKYTLGKARSSSDLVWDHEAMQCFRASGGAHIVLFGIKDEADYKLAKELGADEVMVDSPKYFKDIR</sequence>
<feature type="domain" description="GP-PDE" evidence="2">
    <location>
        <begin position="22"/>
        <end position="289"/>
    </location>
</feature>
<accession>A0A3B0M1F5</accession>
<evidence type="ECO:0000256" key="1">
    <source>
        <dbReference type="SAM" id="SignalP"/>
    </source>
</evidence>
<dbReference type="EMBL" id="UFQR01000007">
    <property type="protein sequence ID" value="SSW95800.1"/>
    <property type="molecule type" value="Genomic_DNA"/>
</dbReference>
<feature type="signal peptide" evidence="1">
    <location>
        <begin position="1"/>
        <end position="19"/>
    </location>
</feature>
<organism evidence="3">
    <name type="scientific">Arsenophonus endosymbiont of Trialeurodes vaporariorum</name>
    <dbReference type="NCBI Taxonomy" id="235567"/>
    <lineage>
        <taxon>Bacteria</taxon>
        <taxon>Pseudomonadati</taxon>
        <taxon>Pseudomonadota</taxon>
        <taxon>Gammaproteobacteria</taxon>
        <taxon>Enterobacterales</taxon>
        <taxon>Morganellaceae</taxon>
        <taxon>Arsenophonus</taxon>
    </lineage>
</organism>
<dbReference type="EC" id="3.1.4.46" evidence="3"/>
<feature type="chain" id="PRO_5017372526" evidence="1">
    <location>
        <begin position="20"/>
        <end position="289"/>
    </location>
</feature>
<dbReference type="InterPro" id="IPR017946">
    <property type="entry name" value="PLC-like_Pdiesterase_TIM-brl"/>
</dbReference>
<dbReference type="InterPro" id="IPR030395">
    <property type="entry name" value="GP_PDE_dom"/>
</dbReference>
<dbReference type="SUPFAM" id="SSF51695">
    <property type="entry name" value="PLC-like phosphodiesterases"/>
    <property type="match status" value="1"/>
</dbReference>
<name>A0A3B0M1F5_9GAMM</name>
<reference evidence="3" key="1">
    <citation type="submission" date="2018-04" db="EMBL/GenBank/DDBJ databases">
        <authorList>
            <person name="Go L.Y."/>
            <person name="Mitchell J.A."/>
        </authorList>
    </citation>
    <scope>NUCLEOTIDE SEQUENCE</scope>
    <source>
        <strain evidence="3">ARTV</strain>
    </source>
</reference>
<dbReference type="AlphaFoldDB" id="A0A3B0M1F5"/>
<dbReference type="GO" id="GO:0008889">
    <property type="term" value="F:glycerophosphodiester phosphodiesterase activity"/>
    <property type="evidence" value="ECO:0007669"/>
    <property type="project" value="UniProtKB-EC"/>
</dbReference>
<evidence type="ECO:0000259" key="2">
    <source>
        <dbReference type="PROSITE" id="PS51704"/>
    </source>
</evidence>